<name>A0ABW3FGS7_9HYPH</name>
<dbReference type="EMBL" id="JBHTJV010000009">
    <property type="protein sequence ID" value="MFD0916822.1"/>
    <property type="molecule type" value="Genomic_DNA"/>
</dbReference>
<organism evidence="1 2">
    <name type="scientific">Pseudahrensia aquimaris</name>
    <dbReference type="NCBI Taxonomy" id="744461"/>
    <lineage>
        <taxon>Bacteria</taxon>
        <taxon>Pseudomonadati</taxon>
        <taxon>Pseudomonadota</taxon>
        <taxon>Alphaproteobacteria</taxon>
        <taxon>Hyphomicrobiales</taxon>
        <taxon>Ahrensiaceae</taxon>
        <taxon>Pseudahrensia</taxon>
    </lineage>
</organism>
<protein>
    <recommendedName>
        <fullName evidence="3">Co-chaperone DjlA N-terminal domain-containing protein</fullName>
    </recommendedName>
</protein>
<dbReference type="RefSeq" id="WP_377212669.1">
    <property type="nucleotide sequence ID" value="NZ_JBHTJV010000009.1"/>
</dbReference>
<sequence length="171" mass="19059">MHILGIIVAFLGAAAFWWYRVKIIRDAGSEVIDAAGRMKGKYRRNKIRTANEQSPITAIDDPITSAATLVYMMLENAETTPAQDNFVRGQFDGFSDEVTVDEAVVYGRWAAQQGIEKRKAIKMLCKQLNGWLDLSEKLDIEKIISTVSQSDLFNVSETSVQSALTRLGLVE</sequence>
<evidence type="ECO:0000313" key="2">
    <source>
        <dbReference type="Proteomes" id="UP001597101"/>
    </source>
</evidence>
<keyword evidence="2" id="KW-1185">Reference proteome</keyword>
<accession>A0ABW3FGS7</accession>
<proteinExistence type="predicted"/>
<evidence type="ECO:0000313" key="1">
    <source>
        <dbReference type="EMBL" id="MFD0916822.1"/>
    </source>
</evidence>
<dbReference type="Proteomes" id="UP001597101">
    <property type="component" value="Unassembled WGS sequence"/>
</dbReference>
<comment type="caution">
    <text evidence="1">The sequence shown here is derived from an EMBL/GenBank/DDBJ whole genome shotgun (WGS) entry which is preliminary data.</text>
</comment>
<evidence type="ECO:0008006" key="3">
    <source>
        <dbReference type="Google" id="ProtNLM"/>
    </source>
</evidence>
<gene>
    <name evidence="1" type="ORF">ACFQ14_10420</name>
</gene>
<reference evidence="2" key="1">
    <citation type="journal article" date="2019" name="Int. J. Syst. Evol. Microbiol.">
        <title>The Global Catalogue of Microorganisms (GCM) 10K type strain sequencing project: providing services to taxonomists for standard genome sequencing and annotation.</title>
        <authorList>
            <consortium name="The Broad Institute Genomics Platform"/>
            <consortium name="The Broad Institute Genome Sequencing Center for Infectious Disease"/>
            <person name="Wu L."/>
            <person name="Ma J."/>
        </authorList>
    </citation>
    <scope>NUCLEOTIDE SEQUENCE [LARGE SCALE GENOMIC DNA]</scope>
    <source>
        <strain evidence="2">CCUG 60023</strain>
    </source>
</reference>